<dbReference type="NCBIfam" id="TIGR00045">
    <property type="entry name" value="glycerate kinase"/>
    <property type="match status" value="1"/>
</dbReference>
<dbReference type="KEGG" id="nml:Namu_0243"/>
<reference evidence="5 6" key="2">
    <citation type="journal article" date="2010" name="Stand. Genomic Sci.">
        <title>Complete genome sequence of Nakamurella multipartita type strain (Y-104).</title>
        <authorList>
            <person name="Tice H."/>
            <person name="Mayilraj S."/>
            <person name="Sims D."/>
            <person name="Lapidus A."/>
            <person name="Nolan M."/>
            <person name="Lucas S."/>
            <person name="Glavina Del Rio T."/>
            <person name="Copeland A."/>
            <person name="Cheng J.F."/>
            <person name="Meincke L."/>
            <person name="Bruce D."/>
            <person name="Goodwin L."/>
            <person name="Pitluck S."/>
            <person name="Ivanova N."/>
            <person name="Mavromatis K."/>
            <person name="Ovchinnikova G."/>
            <person name="Pati A."/>
            <person name="Chen A."/>
            <person name="Palaniappan K."/>
            <person name="Land M."/>
            <person name="Hauser L."/>
            <person name="Chang Y.J."/>
            <person name="Jeffries C.D."/>
            <person name="Detter J.C."/>
            <person name="Brettin T."/>
            <person name="Rohde M."/>
            <person name="Goker M."/>
            <person name="Bristow J."/>
            <person name="Eisen J.A."/>
            <person name="Markowitz V."/>
            <person name="Hugenholtz P."/>
            <person name="Kyrpides N.C."/>
            <person name="Klenk H.P."/>
            <person name="Chen F."/>
        </authorList>
    </citation>
    <scope>NUCLEOTIDE SEQUENCE [LARGE SCALE GENOMIC DNA]</scope>
    <source>
        <strain evidence="6">ATCC 700099 / DSM 44233 / CIP 104796 / JCM 9543 / NBRC 105858 / Y-104</strain>
    </source>
</reference>
<evidence type="ECO:0000256" key="3">
    <source>
        <dbReference type="ARBA" id="ARBA00022777"/>
    </source>
</evidence>
<dbReference type="HOGENOM" id="CLU_028255_0_1_11"/>
<dbReference type="STRING" id="479431.Namu_0243"/>
<reference evidence="6" key="1">
    <citation type="submission" date="2009-09" db="EMBL/GenBank/DDBJ databases">
        <title>The complete genome of Nakamurella multipartita DSM 44233.</title>
        <authorList>
            <consortium name="US DOE Joint Genome Institute (JGI-PGF)"/>
            <person name="Lucas S."/>
            <person name="Copeland A."/>
            <person name="Lapidus A."/>
            <person name="Glavina del Rio T."/>
            <person name="Dalin E."/>
            <person name="Tice H."/>
            <person name="Bruce D."/>
            <person name="Goodwin L."/>
            <person name="Pitluck S."/>
            <person name="Kyrpides N."/>
            <person name="Mavromatis K."/>
            <person name="Ivanova N."/>
            <person name="Ovchinnikova G."/>
            <person name="Sims D."/>
            <person name="Meincke L."/>
            <person name="Brettin T."/>
            <person name="Detter J.C."/>
            <person name="Han C."/>
            <person name="Larimer F."/>
            <person name="Land M."/>
            <person name="Hauser L."/>
            <person name="Markowitz V."/>
            <person name="Cheng J.-F."/>
            <person name="Hugenholtz P."/>
            <person name="Woyke T."/>
            <person name="Wu D."/>
            <person name="Klenk H.-P."/>
            <person name="Eisen J.A."/>
        </authorList>
    </citation>
    <scope>NUCLEOTIDE SEQUENCE [LARGE SCALE GENOMIC DNA]</scope>
    <source>
        <strain evidence="6">ATCC 700099 / DSM 44233 / CIP 104796 / JCM 9543 / NBRC 105858 / Y-104</strain>
    </source>
</reference>
<evidence type="ECO:0000256" key="1">
    <source>
        <dbReference type="ARBA" id="ARBA00006284"/>
    </source>
</evidence>
<dbReference type="PANTHER" id="PTHR21599:SF0">
    <property type="entry name" value="GLYCERATE KINASE"/>
    <property type="match status" value="1"/>
</dbReference>
<dbReference type="PANTHER" id="PTHR21599">
    <property type="entry name" value="GLYCERATE KINASE"/>
    <property type="match status" value="1"/>
</dbReference>
<name>C8XJZ0_NAKMY</name>
<dbReference type="eggNOG" id="COG1929">
    <property type="taxonomic scope" value="Bacteria"/>
</dbReference>
<dbReference type="InterPro" id="IPR018197">
    <property type="entry name" value="Glycerate_kinase_RE-like"/>
</dbReference>
<dbReference type="FunCoup" id="C8XJZ0">
    <property type="interactions" value="50"/>
</dbReference>
<proteinExistence type="inferred from homology"/>
<dbReference type="Gene3D" id="3.40.50.10350">
    <property type="entry name" value="Glycerate kinase, domain 1"/>
    <property type="match status" value="1"/>
</dbReference>
<gene>
    <name evidence="5" type="ordered locus">Namu_0243</name>
</gene>
<dbReference type="InterPro" id="IPR018193">
    <property type="entry name" value="Glyc_kinase_flavodox-like_fold"/>
</dbReference>
<evidence type="ECO:0000313" key="6">
    <source>
        <dbReference type="Proteomes" id="UP000002218"/>
    </source>
</evidence>
<dbReference type="RefSeq" id="WP_012814148.1">
    <property type="nucleotide sequence ID" value="NC_013235.1"/>
</dbReference>
<organism evidence="5 6">
    <name type="scientific">Nakamurella multipartita (strain ATCC 700099 / DSM 44233 / CIP 104796 / JCM 9543 / NBRC 105858 / Y-104)</name>
    <name type="common">Microsphaera multipartita</name>
    <dbReference type="NCBI Taxonomy" id="479431"/>
    <lineage>
        <taxon>Bacteria</taxon>
        <taxon>Bacillati</taxon>
        <taxon>Actinomycetota</taxon>
        <taxon>Actinomycetes</taxon>
        <taxon>Nakamurellales</taxon>
        <taxon>Nakamurellaceae</taxon>
        <taxon>Nakamurella</taxon>
    </lineage>
</organism>
<dbReference type="Pfam" id="PF02595">
    <property type="entry name" value="Gly_kinase"/>
    <property type="match status" value="1"/>
</dbReference>
<dbReference type="AlphaFoldDB" id="C8XJZ0"/>
<dbReference type="GO" id="GO:0031388">
    <property type="term" value="P:organic acid phosphorylation"/>
    <property type="evidence" value="ECO:0007669"/>
    <property type="project" value="UniProtKB-UniRule"/>
</dbReference>
<comment type="similarity">
    <text evidence="1 4">Belongs to the glycerate kinase type-1 family.</text>
</comment>
<sequence>MKVLVAPDKFKGSMRASDVAAHVAAGIRAGAPGTEVLAVPVADGGDGTLDAAVAAGFHLVPVTAAGPTGQPVSTGYARQDRTAVVELADACGLVRLPGGVLAPLTASSVGVGQVIAAALDAGCRRLVLAIGGSASTDGGAGMLTALGARILDADGQPVPDGGGGLEHVAAVDLTGLHPALAETDVVLASDVDNPLLGDHGAAAVYGPQKGATPDDVARLDGALRVWSGALARALGVAEGPNGHPAAEVAGAGAAGGVGFAAVAVLHATARPGIELMLELSGFATQLGGADLVVTGEGSLDEQTLHGKAPAGVAAAARAAGVPVVAVAGRNLLSTDQLTAAGVRQAYALTDIESDVQRCIDDPGPLLERLGRRIADSL</sequence>
<keyword evidence="3 4" id="KW-0418">Kinase</keyword>
<dbReference type="Gene3D" id="3.90.1510.10">
    <property type="entry name" value="Glycerate kinase, domain 2"/>
    <property type="match status" value="1"/>
</dbReference>
<keyword evidence="6" id="KW-1185">Reference proteome</keyword>
<dbReference type="InterPro" id="IPR036129">
    <property type="entry name" value="Glycerate_kinase_sf"/>
</dbReference>
<dbReference type="OrthoDB" id="9774290at2"/>
<evidence type="ECO:0000313" key="5">
    <source>
        <dbReference type="EMBL" id="ACV76673.1"/>
    </source>
</evidence>
<dbReference type="EMBL" id="CP001737">
    <property type="protein sequence ID" value="ACV76673.1"/>
    <property type="molecule type" value="Genomic_DNA"/>
</dbReference>
<evidence type="ECO:0000256" key="2">
    <source>
        <dbReference type="ARBA" id="ARBA00022679"/>
    </source>
</evidence>
<evidence type="ECO:0000256" key="4">
    <source>
        <dbReference type="PIRNR" id="PIRNR006078"/>
    </source>
</evidence>
<protein>
    <submittedName>
        <fullName evidence="5">Glycerate kinase</fullName>
        <ecNumber evidence="5">2.7.1.31</ecNumber>
    </submittedName>
</protein>
<dbReference type="Proteomes" id="UP000002218">
    <property type="component" value="Chromosome"/>
</dbReference>
<dbReference type="PIRSF" id="PIRSF006078">
    <property type="entry name" value="GlxK"/>
    <property type="match status" value="1"/>
</dbReference>
<dbReference type="InParanoid" id="C8XJZ0"/>
<accession>C8XJZ0</accession>
<dbReference type="InterPro" id="IPR004381">
    <property type="entry name" value="Glycerate_kinase"/>
</dbReference>
<dbReference type="GO" id="GO:0008887">
    <property type="term" value="F:glycerate kinase activity"/>
    <property type="evidence" value="ECO:0007669"/>
    <property type="project" value="UniProtKB-UniRule"/>
</dbReference>
<dbReference type="SUPFAM" id="SSF110738">
    <property type="entry name" value="Glycerate kinase I"/>
    <property type="match status" value="1"/>
</dbReference>
<dbReference type="EC" id="2.7.1.31" evidence="5"/>
<keyword evidence="2 4" id="KW-0808">Transferase</keyword>